<dbReference type="Ensembl" id="ENSCMIT00000013813.1">
    <property type="protein sequence ID" value="ENSCMIP00000013516.1"/>
    <property type="gene ID" value="ENSCMIG00000006500.1"/>
</dbReference>
<dbReference type="Pfam" id="PF25035">
    <property type="entry name" value="SYNE1"/>
    <property type="match status" value="1"/>
</dbReference>
<keyword evidence="6" id="KW-0597">Phosphoprotein</keyword>
<dbReference type="FunFam" id="1.20.58.60:FF:000137">
    <property type="entry name" value="nesprin-1 isoform X2"/>
    <property type="match status" value="1"/>
</dbReference>
<dbReference type="Pfam" id="PF25034">
    <property type="entry name" value="Spectrin_SYNE1"/>
    <property type="match status" value="1"/>
</dbReference>
<feature type="domain" description="Calponin-homology (CH)" evidence="28">
    <location>
        <begin position="162"/>
        <end position="267"/>
    </location>
</feature>
<dbReference type="PROSITE" id="PS50021">
    <property type="entry name" value="CH"/>
    <property type="match status" value="2"/>
</dbReference>
<dbReference type="FunFam" id="1.20.58.60:FF:000190">
    <property type="entry name" value="Nesprin-1 isoform 1"/>
    <property type="match status" value="1"/>
</dbReference>
<comment type="subcellular location">
    <subcellularLocation>
        <location evidence="2">Cytoplasm</location>
        <location evidence="2">Cytoskeleton</location>
    </subcellularLocation>
    <subcellularLocation>
        <location evidence="1">Cytoplasm</location>
        <location evidence="1">Myofibril</location>
        <location evidence="1">Sarcomere</location>
    </subcellularLocation>
    <subcellularLocation>
        <location evidence="3">Nucleus outer membrane</location>
        <topology evidence="3">Single-pass type IV membrane protein</topology>
        <orientation evidence="3">Cytoplasmic side</orientation>
    </subcellularLocation>
</comment>
<feature type="region of interest" description="Disordered" evidence="26">
    <location>
        <begin position="7176"/>
        <end position="7207"/>
    </location>
</feature>
<reference evidence="31" key="3">
    <citation type="journal article" date="2014" name="Nature">
        <title>Elephant shark genome provides unique insights into gnathostome evolution.</title>
        <authorList>
            <consortium name="International Elephant Shark Genome Sequencing Consortium"/>
            <person name="Venkatesh B."/>
            <person name="Lee A.P."/>
            <person name="Ravi V."/>
            <person name="Maurya A.K."/>
            <person name="Lian M.M."/>
            <person name="Swann J.B."/>
            <person name="Ohta Y."/>
            <person name="Flajnik M.F."/>
            <person name="Sutoh Y."/>
            <person name="Kasahara M."/>
            <person name="Hoon S."/>
            <person name="Gangu V."/>
            <person name="Roy S.W."/>
            <person name="Irimia M."/>
            <person name="Korzh V."/>
            <person name="Kondrychyn I."/>
            <person name="Lim Z.W."/>
            <person name="Tay B.H."/>
            <person name="Tohari S."/>
            <person name="Kong K.W."/>
            <person name="Ho S."/>
            <person name="Lorente-Galdos B."/>
            <person name="Quilez J."/>
            <person name="Marques-Bonet T."/>
            <person name="Raney B.J."/>
            <person name="Ingham P.W."/>
            <person name="Tay A."/>
            <person name="Hillier L.W."/>
            <person name="Minx P."/>
            <person name="Boehm T."/>
            <person name="Wilson R.K."/>
            <person name="Brenner S."/>
            <person name="Warren W.C."/>
        </authorList>
    </citation>
    <scope>NUCLEOTIDE SEQUENCE [LARGE SCALE GENOMIC DNA]</scope>
</reference>
<dbReference type="CDD" id="cd21243">
    <property type="entry name" value="CH_SYNE1_rpt2"/>
    <property type="match status" value="1"/>
</dbReference>
<dbReference type="Pfam" id="PF00435">
    <property type="entry name" value="Spectrin"/>
    <property type="match status" value="8"/>
</dbReference>
<dbReference type="PROSITE" id="PS00020">
    <property type="entry name" value="ACTININ_2"/>
    <property type="match status" value="1"/>
</dbReference>
<evidence type="ECO:0000256" key="14">
    <source>
        <dbReference type="ARBA" id="ARBA00023157"/>
    </source>
</evidence>
<evidence type="ECO:0000256" key="16">
    <source>
        <dbReference type="ARBA" id="ARBA00023212"/>
    </source>
</evidence>
<keyword evidence="13 24" id="KW-0472">Membrane</keyword>
<evidence type="ECO:0000256" key="8">
    <source>
        <dbReference type="ARBA" id="ARBA00022737"/>
    </source>
</evidence>
<feature type="coiled-coil region" evidence="25">
    <location>
        <begin position="4755"/>
        <end position="4782"/>
    </location>
</feature>
<evidence type="ECO:0000256" key="2">
    <source>
        <dbReference type="ARBA" id="ARBA00004245"/>
    </source>
</evidence>
<dbReference type="Gene3D" id="1.10.418.10">
    <property type="entry name" value="Calponin-like domain"/>
    <property type="match status" value="2"/>
</dbReference>
<dbReference type="InterPro" id="IPR057057">
    <property type="entry name" value="Spectrin_SYNE1"/>
</dbReference>
<dbReference type="GeneTree" id="ENSGT00940000154481"/>
<dbReference type="FunFam" id="1.20.58.60:FF:000231">
    <property type="entry name" value="Spectrin repeat containing, nuclear envelope 1a"/>
    <property type="match status" value="1"/>
</dbReference>
<evidence type="ECO:0000256" key="27">
    <source>
        <dbReference type="SAM" id="Phobius"/>
    </source>
</evidence>
<proteinExistence type="inferred from homology"/>
<dbReference type="InterPro" id="IPR018159">
    <property type="entry name" value="Spectrin/alpha-actinin"/>
</dbReference>
<keyword evidence="31" id="KW-1185">Reference proteome</keyword>
<dbReference type="Pfam" id="PF00307">
    <property type="entry name" value="CH"/>
    <property type="match status" value="2"/>
</dbReference>
<dbReference type="PANTHER" id="PTHR14514">
    <property type="entry name" value="PKA ANCHORING PROTEIN"/>
    <property type="match status" value="1"/>
</dbReference>
<feature type="region of interest" description="Disordered" evidence="26">
    <location>
        <begin position="6701"/>
        <end position="6759"/>
    </location>
</feature>
<gene>
    <name evidence="30" type="primary">syne1b</name>
    <name evidence="30" type="synonym">SYNE1</name>
</gene>
<evidence type="ECO:0000256" key="25">
    <source>
        <dbReference type="SAM" id="Coils"/>
    </source>
</evidence>
<dbReference type="InterPro" id="IPR012315">
    <property type="entry name" value="KASH"/>
</dbReference>
<evidence type="ECO:0000256" key="13">
    <source>
        <dbReference type="ARBA" id="ARBA00023136"/>
    </source>
</evidence>
<evidence type="ECO:0000256" key="11">
    <source>
        <dbReference type="ARBA" id="ARBA00022989"/>
    </source>
</evidence>
<reference evidence="31" key="1">
    <citation type="journal article" date="2006" name="Science">
        <title>Ancient noncoding elements conserved in the human genome.</title>
        <authorList>
            <person name="Venkatesh B."/>
            <person name="Kirkness E.F."/>
            <person name="Loh Y.H."/>
            <person name="Halpern A.L."/>
            <person name="Lee A.P."/>
            <person name="Johnson J."/>
            <person name="Dandona N."/>
            <person name="Viswanathan L.D."/>
            <person name="Tay A."/>
            <person name="Venter J.C."/>
            <person name="Strausberg R.L."/>
            <person name="Brenner S."/>
        </authorList>
    </citation>
    <scope>NUCLEOTIDE SEQUENCE [LARGE SCALE GENOMIC DNA]</scope>
</reference>
<keyword evidence="15" id="KW-0009">Actin-binding</keyword>
<comment type="similarity">
    <text evidence="4">Belongs to the nesprin family.</text>
</comment>
<evidence type="ECO:0000256" key="19">
    <source>
        <dbReference type="ARBA" id="ARBA00077183"/>
    </source>
</evidence>
<feature type="coiled-coil region" evidence="25">
    <location>
        <begin position="3349"/>
        <end position="3412"/>
    </location>
</feature>
<dbReference type="InterPro" id="IPR056887">
    <property type="entry name" value="SYNE1/2_dom"/>
</dbReference>
<evidence type="ECO:0000256" key="4">
    <source>
        <dbReference type="ARBA" id="ARBA00008619"/>
    </source>
</evidence>
<evidence type="ECO:0000313" key="30">
    <source>
        <dbReference type="Ensembl" id="ENSCMIP00000013516.1"/>
    </source>
</evidence>
<feature type="coiled-coil region" evidence="25">
    <location>
        <begin position="3449"/>
        <end position="3490"/>
    </location>
</feature>
<name>A0A4W3HCF8_CALMI</name>
<reference evidence="30" key="4">
    <citation type="submission" date="2025-08" db="UniProtKB">
        <authorList>
            <consortium name="Ensembl"/>
        </authorList>
    </citation>
    <scope>IDENTIFICATION</scope>
</reference>
<evidence type="ECO:0000256" key="18">
    <source>
        <dbReference type="ARBA" id="ARBA00074127"/>
    </source>
</evidence>
<keyword evidence="10" id="KW-0744">Spermatogenesis</keyword>
<dbReference type="GO" id="GO:0005856">
    <property type="term" value="C:cytoskeleton"/>
    <property type="evidence" value="ECO:0007669"/>
    <property type="project" value="UniProtKB-SubCell"/>
</dbReference>
<feature type="coiled-coil region" evidence="25">
    <location>
        <begin position="4821"/>
        <end position="4848"/>
    </location>
</feature>
<reference evidence="30" key="5">
    <citation type="submission" date="2025-09" db="UniProtKB">
        <authorList>
            <consortium name="Ensembl"/>
        </authorList>
    </citation>
    <scope>IDENTIFICATION</scope>
</reference>
<dbReference type="InterPro" id="IPR047290">
    <property type="entry name" value="CH_SYNE1_rpt1"/>
</dbReference>
<feature type="coiled-coil region" evidence="25">
    <location>
        <begin position="4650"/>
        <end position="4687"/>
    </location>
</feature>
<feature type="domain" description="KASH" evidence="29">
    <location>
        <begin position="7211"/>
        <end position="7270"/>
    </location>
</feature>
<evidence type="ECO:0000256" key="7">
    <source>
        <dbReference type="ARBA" id="ARBA00022692"/>
    </source>
</evidence>
<feature type="coiled-coil region" evidence="25">
    <location>
        <begin position="1653"/>
        <end position="1712"/>
    </location>
</feature>
<keyword evidence="8" id="KW-0677">Repeat</keyword>
<feature type="compositionally biased region" description="Polar residues" evidence="26">
    <location>
        <begin position="139"/>
        <end position="150"/>
    </location>
</feature>
<dbReference type="Pfam" id="PF10541">
    <property type="entry name" value="KASH"/>
    <property type="match status" value="1"/>
</dbReference>
<protein>
    <recommendedName>
        <fullName evidence="18">Nesprin-1</fullName>
    </recommendedName>
    <alternativeName>
        <fullName evidence="19">Enaptin</fullName>
    </alternativeName>
    <alternativeName>
        <fullName evidence="20">KASH domain-containing protein 1</fullName>
    </alternativeName>
    <alternativeName>
        <fullName evidence="23">Myocyte nuclear envelope protein 1</fullName>
    </alternativeName>
    <alternativeName>
        <fullName evidence="22">Nuclear envelope spectrin repeat protein 1</fullName>
    </alternativeName>
    <alternativeName>
        <fullName evidence="21">Synaptic nuclear envelope protein 1</fullName>
    </alternativeName>
</protein>
<keyword evidence="11 27" id="KW-1133">Transmembrane helix</keyword>
<feature type="domain" description="Calponin-homology (CH)" evidence="28">
    <location>
        <begin position="9"/>
        <end position="118"/>
    </location>
</feature>
<feature type="transmembrane region" description="Helical" evidence="27">
    <location>
        <begin position="7217"/>
        <end position="7240"/>
    </location>
</feature>
<evidence type="ECO:0000256" key="15">
    <source>
        <dbReference type="ARBA" id="ARBA00023203"/>
    </source>
</evidence>
<dbReference type="SUPFAM" id="SSF46966">
    <property type="entry name" value="Spectrin repeat"/>
    <property type="match status" value="35"/>
</dbReference>
<dbReference type="GO" id="GO:0005640">
    <property type="term" value="C:nuclear outer membrane"/>
    <property type="evidence" value="ECO:0007669"/>
    <property type="project" value="UniProtKB-SubCell"/>
</dbReference>
<keyword evidence="5" id="KW-0963">Cytoplasm</keyword>
<dbReference type="SMART" id="SM00033">
    <property type="entry name" value="CH"/>
    <property type="match status" value="2"/>
</dbReference>
<keyword evidence="9" id="KW-0221">Differentiation</keyword>
<dbReference type="PROSITE" id="PS51049">
    <property type="entry name" value="KASH"/>
    <property type="match status" value="1"/>
</dbReference>
<dbReference type="FunFam" id="1.20.58.60:FF:000041">
    <property type="entry name" value="Nesprin-1 isoform 1"/>
    <property type="match status" value="1"/>
</dbReference>
<evidence type="ECO:0000256" key="21">
    <source>
        <dbReference type="ARBA" id="ARBA00078319"/>
    </source>
</evidence>
<evidence type="ECO:0000256" key="5">
    <source>
        <dbReference type="ARBA" id="ARBA00022490"/>
    </source>
</evidence>
<dbReference type="FunFam" id="1.20.58.60:FF:000112">
    <property type="entry name" value="nesprin-1 isoform X4"/>
    <property type="match status" value="1"/>
</dbReference>
<evidence type="ECO:0000259" key="28">
    <source>
        <dbReference type="PROSITE" id="PS50021"/>
    </source>
</evidence>
<feature type="coiled-coil region" evidence="25">
    <location>
        <begin position="2961"/>
        <end position="2988"/>
    </location>
</feature>
<dbReference type="Proteomes" id="UP000314986">
    <property type="component" value="Unassembled WGS sequence"/>
</dbReference>
<dbReference type="PANTHER" id="PTHR14514:SF3">
    <property type="entry name" value="NESPRIN-1"/>
    <property type="match status" value="1"/>
</dbReference>
<evidence type="ECO:0000256" key="1">
    <source>
        <dbReference type="ARBA" id="ARBA00004204"/>
    </source>
</evidence>
<evidence type="ECO:0000256" key="24">
    <source>
        <dbReference type="PROSITE-ProRule" id="PRU00385"/>
    </source>
</evidence>
<feature type="coiled-coil region" evidence="25">
    <location>
        <begin position="4333"/>
        <end position="4408"/>
    </location>
</feature>
<feature type="coiled-coil region" evidence="25">
    <location>
        <begin position="1482"/>
        <end position="1543"/>
    </location>
</feature>
<organism evidence="30 31">
    <name type="scientific">Callorhinchus milii</name>
    <name type="common">Ghost shark</name>
    <dbReference type="NCBI Taxonomy" id="7868"/>
    <lineage>
        <taxon>Eukaryota</taxon>
        <taxon>Metazoa</taxon>
        <taxon>Chordata</taxon>
        <taxon>Craniata</taxon>
        <taxon>Vertebrata</taxon>
        <taxon>Chondrichthyes</taxon>
        <taxon>Holocephali</taxon>
        <taxon>Chimaeriformes</taxon>
        <taxon>Callorhinchidae</taxon>
        <taxon>Callorhinchus</taxon>
    </lineage>
</organism>
<dbReference type="FunFam" id="1.20.58.60:FF:000233">
    <property type="entry name" value="nesprin-1 isoform X9"/>
    <property type="match status" value="1"/>
</dbReference>
<keyword evidence="7 24" id="KW-0812">Transmembrane</keyword>
<dbReference type="Gene3D" id="1.20.58.60">
    <property type="match status" value="29"/>
</dbReference>
<reference evidence="31" key="2">
    <citation type="journal article" date="2007" name="PLoS Biol.">
        <title>Survey sequencing and comparative analysis of the elephant shark (Callorhinchus milii) genome.</title>
        <authorList>
            <person name="Venkatesh B."/>
            <person name="Kirkness E.F."/>
            <person name="Loh Y.H."/>
            <person name="Halpern A.L."/>
            <person name="Lee A.P."/>
            <person name="Johnson J."/>
            <person name="Dandona N."/>
            <person name="Viswanathan L.D."/>
            <person name="Tay A."/>
            <person name="Venter J.C."/>
            <person name="Strausberg R.L."/>
            <person name="Brenner S."/>
        </authorList>
    </citation>
    <scope>NUCLEOTIDE SEQUENCE [LARGE SCALE GENOMIC DNA]</scope>
</reference>
<feature type="region of interest" description="Disordered" evidence="26">
    <location>
        <begin position="4459"/>
        <end position="4487"/>
    </location>
</feature>
<feature type="topological domain" description="Perinuclear space" evidence="24">
    <location>
        <begin position="7241"/>
        <end position="7270"/>
    </location>
</feature>
<dbReference type="SUPFAM" id="SSF47576">
    <property type="entry name" value="Calponin-homology domain, CH-domain"/>
    <property type="match status" value="1"/>
</dbReference>
<dbReference type="CDD" id="cd21241">
    <property type="entry name" value="CH_SYNE1_rpt1"/>
    <property type="match status" value="1"/>
</dbReference>
<keyword evidence="16" id="KW-0206">Cytoskeleton</keyword>
<evidence type="ECO:0000256" key="10">
    <source>
        <dbReference type="ARBA" id="ARBA00022871"/>
    </source>
</evidence>
<keyword evidence="17" id="KW-0539">Nucleus</keyword>
<dbReference type="SMART" id="SM00150">
    <property type="entry name" value="SPEC"/>
    <property type="match status" value="31"/>
</dbReference>
<evidence type="ECO:0000313" key="31">
    <source>
        <dbReference type="Proteomes" id="UP000314986"/>
    </source>
</evidence>
<evidence type="ECO:0000256" key="3">
    <source>
        <dbReference type="ARBA" id="ARBA00004605"/>
    </source>
</evidence>
<dbReference type="CDD" id="cd00176">
    <property type="entry name" value="SPEC"/>
    <property type="match status" value="7"/>
</dbReference>
<feature type="compositionally biased region" description="Polar residues" evidence="26">
    <location>
        <begin position="7192"/>
        <end position="7207"/>
    </location>
</feature>
<feature type="region of interest" description="Disordered" evidence="26">
    <location>
        <begin position="136"/>
        <end position="156"/>
    </location>
</feature>
<dbReference type="GO" id="GO:0003779">
    <property type="term" value="F:actin binding"/>
    <property type="evidence" value="ECO:0007669"/>
    <property type="project" value="UniProtKB-KW"/>
</dbReference>
<dbReference type="InterPro" id="IPR001715">
    <property type="entry name" value="CH_dom"/>
</dbReference>
<evidence type="ECO:0000256" key="9">
    <source>
        <dbReference type="ARBA" id="ARBA00022782"/>
    </source>
</evidence>
<dbReference type="FunFam" id="1.10.418.10:FF:000037">
    <property type="entry name" value="nesprin-1 isoform X1"/>
    <property type="match status" value="1"/>
</dbReference>
<feature type="compositionally biased region" description="Acidic residues" evidence="26">
    <location>
        <begin position="6701"/>
        <end position="6713"/>
    </location>
</feature>
<dbReference type="FunFam" id="1.20.58.60:FF:000126">
    <property type="entry name" value="Spectrin repeat containing, nuclear envelope 1a"/>
    <property type="match status" value="1"/>
</dbReference>
<feature type="region of interest" description="Disordered" evidence="26">
    <location>
        <begin position="3780"/>
        <end position="3807"/>
    </location>
</feature>
<evidence type="ECO:0000259" key="29">
    <source>
        <dbReference type="PROSITE" id="PS51049"/>
    </source>
</evidence>
<dbReference type="Pfam" id="PF25803">
    <property type="entry name" value="Spectrin_SYNE1_2"/>
    <property type="match status" value="1"/>
</dbReference>
<feature type="compositionally biased region" description="Low complexity" evidence="26">
    <location>
        <begin position="7179"/>
        <end position="7191"/>
    </location>
</feature>
<feature type="topological domain" description="Cytoplasmic" evidence="24">
    <location>
        <begin position="1"/>
        <end position="7219"/>
    </location>
</feature>
<dbReference type="SMART" id="SM01249">
    <property type="entry name" value="KASH"/>
    <property type="match status" value="1"/>
</dbReference>
<dbReference type="FunFam" id="1.20.58.60:FF:000115">
    <property type="entry name" value="nesprin-2 isoform X2"/>
    <property type="match status" value="1"/>
</dbReference>
<evidence type="ECO:0000256" key="26">
    <source>
        <dbReference type="SAM" id="MobiDB-lite"/>
    </source>
</evidence>
<feature type="coiled-coil region" evidence="25">
    <location>
        <begin position="5570"/>
        <end position="5597"/>
    </location>
</feature>
<dbReference type="FunFam" id="1.10.418.10:FF:000033">
    <property type="entry name" value="nesprin-1 isoform X1"/>
    <property type="match status" value="1"/>
</dbReference>
<dbReference type="GO" id="GO:0030154">
    <property type="term" value="P:cell differentiation"/>
    <property type="evidence" value="ECO:0007669"/>
    <property type="project" value="UniProtKB-KW"/>
</dbReference>
<evidence type="ECO:0000256" key="20">
    <source>
        <dbReference type="ARBA" id="ARBA00077499"/>
    </source>
</evidence>
<dbReference type="InterPro" id="IPR001589">
    <property type="entry name" value="Actinin_actin-bd_CS"/>
</dbReference>
<keyword evidence="14" id="KW-1015">Disulfide bond</keyword>
<dbReference type="InterPro" id="IPR047291">
    <property type="entry name" value="CH_SYNE1_rpt2"/>
</dbReference>
<dbReference type="GO" id="GO:0042802">
    <property type="term" value="F:identical protein binding"/>
    <property type="evidence" value="ECO:0007669"/>
    <property type="project" value="UniProtKB-ARBA"/>
</dbReference>
<keyword evidence="12 25" id="KW-0175">Coiled coil</keyword>
<dbReference type="GO" id="GO:0007283">
    <property type="term" value="P:spermatogenesis"/>
    <property type="evidence" value="ECO:0007669"/>
    <property type="project" value="UniProtKB-KW"/>
</dbReference>
<dbReference type="InterPro" id="IPR036872">
    <property type="entry name" value="CH_dom_sf"/>
</dbReference>
<feature type="coiled-coil region" evidence="25">
    <location>
        <begin position="1166"/>
        <end position="1267"/>
    </location>
</feature>
<evidence type="ECO:0000256" key="12">
    <source>
        <dbReference type="ARBA" id="ARBA00023054"/>
    </source>
</evidence>
<dbReference type="GO" id="GO:0030017">
    <property type="term" value="C:sarcomere"/>
    <property type="evidence" value="ECO:0007669"/>
    <property type="project" value="UniProtKB-SubCell"/>
</dbReference>
<evidence type="ECO:0000256" key="6">
    <source>
        <dbReference type="ARBA" id="ARBA00022553"/>
    </source>
</evidence>
<evidence type="ECO:0000256" key="22">
    <source>
        <dbReference type="ARBA" id="ARBA00079240"/>
    </source>
</evidence>
<evidence type="ECO:0000256" key="17">
    <source>
        <dbReference type="ARBA" id="ARBA00023242"/>
    </source>
</evidence>
<dbReference type="PROSITE" id="PS00019">
    <property type="entry name" value="ACTININ_1"/>
    <property type="match status" value="1"/>
</dbReference>
<dbReference type="FunFam" id="1.20.58.60:FF:000073">
    <property type="entry name" value="Nesprin-1 isoform 1"/>
    <property type="match status" value="1"/>
</dbReference>
<dbReference type="InterPro" id="IPR002017">
    <property type="entry name" value="Spectrin_repeat"/>
</dbReference>
<dbReference type="InterPro" id="IPR057932">
    <property type="entry name" value="Spectrin_SYNE1_3"/>
</dbReference>
<sequence length="7270" mass="839075">MKSRDEQEAVQKRTFTKWINSHLAKRNPPIVVNDLFIDIKDGVMLLALLEVLSGQKLPGEQGRKLKRIHWVSNIGTALKFLEGRRVRIKLVNINSTDIVDGRPSIVLGLMWTIILYFQIEELTSNLTLLSSLSSSTSSVDSQVNSETASPPSKRKVVTPFKGNAKKALLKWVQYTAGKRAGIEVKDFGPSWRSGFAFHSVIHAIRPDLTDLEKVKSRSNRENLDNAFTIAESELGIPRLLEVEDVDVDKPDEKSIMTYVAQFLKHYPDPKGTNDGVEEDVSLLRELKAWLEQFERDLKRVQVSEASLQERYLMFRGFRAQYDMKKKSTETLIQPLQKDGKLLLDQVMVKQAWERVTARLQEWHIQLDKSLPAPLGTIGGWLHRAEAILAEEIVIQEAHDETANIIQRKLELWVQASLRDLELILSKLTHRQAFHQIHRAGAVNRIPIPPEQLEDMAKRFHFITTASTLHLTRLDFLELKHRLQAFQVLTETKLKSWIIKYGRRESVEVILQNYICFVEENKFFEHYEITFQSLKQAADLYSQIEDSEREGINKFLNESVVQWRNLSVEVRSVRSMLEEVLTNWDKYSGTVVGLQAWLEDAEKTLNKPETAKREFFRHLPHWIQQHTVMNDAGNFLIETCDELVSRDLKQQLLLLNGRWRDLFVKVKHVCNFSSIFLLCKHHLITKVMKHLDATVLQKKLLQIQTGFQNMMEKGAKWKKQMEANSSLMKRFEDCRKELEMILATAHRVLQEKGNPEQLLGKHTDFCAKLDQRVLNSFLKACDELTDILPEQEQQSLQETVRNLHKQWKHVQAEAPYYLLRLQIEVARNKLIATMEECKSELDRERKCLNNTSSEQLVRQHRDFFSEKGKHQWCVKRVQVIGELCQKLPSGRENEAVREKQEVDKKSLRDLKSLIAATYEMLLDQPDKWKEYTSRYERDLPNFVSWFERCEAVPNSWSPYISADQTKLQNEVQMLLLSCRIRFLEQTIENHQHFDKCLLQFSYWIERFLSGLQTTSEISFTDLQPALNHIKVGMNVKLFLNAAQYPQLFCYISLSSHYSKPHKQLFGRTEECFRLFQDANQTVERRKVALKELGSFLEMHRMAGNVLRRIRKTVKTASNWDKVKTELLDKELGDVTPDIKQLECQAVVLDGLMSKAQYHLKNISSESRSSCKALAQELEMELESAQKLLGTKQSEAEALNFLWKSFKERKEKLLKAIEDVEEKVDKASFKEVTALQHRLRFFNQLEEELNSQQLELQWLKDKAKQLSEKDKPLAAEADKEIHLLESLWNDLYFSNSNIKNTRLQSLLFISLSRDCFDNLCQKAQTLNELRYGNGSEVRQASQLMSQYQILGKTVKEKLRTCHLALQEHQAFEEIQQSTWTWLKGVQDKLVTIEKTTGSKATFEKQLLQVQEILLMKGEGEVKLNMAIGKGEKSLKIRNEEGQKVIQSQLQTLKDTWADVVSTSVKCHSHLEWVVAQWNSYLDGKNQLQQWMESLEQELSLELQQQPDLKEKLSELERSQSVLADVEKHSIMLNRLIEKARELLEKTGDPAFEEDAQLEMRTQFADIVSVRPQRLEDNVLEHQDYHSAVQELTDWLNSAKEELHRWSDMSGDSAALQRKLKKVKELIISRQNGKARLDKVASLAERVQQSTAAGGCEAINRELQALRSDWQQWEESTLQTQSGLEMMLSQMTSSEQQFEAQVAQLENDLQSLSARLTACSHSLSQLQDSNTDEEVVECWQKAKETQEALQEAENITETLKAQLNDLCRFSKDLSSHSEKVSSSIKEYNSLCLQASKYCQNKEKLLEQRFRATFREFQQWIINTRITTCFDTPQNIDEAAAIIQKLQDFLSESEVGQSKLNTLISKGELLSNIVSKERAEAIKVKISTAKEDWKNLLANLHQKDTALQNLQAQMKDFEAGVGPVQEWLAATTATVQESSSQLPDLPAKKTEQFRLQSVLEDITCHETQLNKLKEKAQHLWEEQASNKSFMHRVSQLSAQYLALNNLAKGKALRVQRTVNEHQQFAQGLKELQDWLADGRHMVESYCNLTADKDVLDSRMAKLEALLSLRQEKEIQLKMVLTRGEFVLRSTSPDGSAAIQQQMQDLKESWDSLLSICIQCKSQLEGALSQWTSYQDDVRQFVSWMDRMEEDLNVSDRQYTELRDKTAALGKAKVSGQVTAGTRKAEELVQLHREYQEGLKVFEDWVEQEKEKLSCCSHLGGDVETLENTLRDLEDLEVHCTEGQSLVDAMFRAQEKVALTGTSYLEDRILESVQQDWHTYLHNLTESKKQLNTTLGMLRRLEQLFQQADTWLSNMERNVSVQTGRKSDRLTKEAQLQQLQVMDEVGLLAHQVLEESHINSRVGSQATQLAARYQGILLHVMEHVKLLKEELKTLEDADSALGAFAAWQRAAQKNFRNVAVGVNVVDKAAMESKINKFEVLHVDIDAGNGLLKMIREKGEKAIEYLEGDEAKQLRKEMNDHITQLEELTGAIRRERGNLEKCLYLTKEFLDKYQSQTKWLAEYQAILQIPVEPKAELYEKKAQLAKYKVSQTIVSHEPGIKLVIEKGEALLELVHDVAVSDNLGKLLSEYQELFNMIRVCVQNLEGKVKEHEDYNSNLQEVEKWLLQMSTRLVAPDTTQSNNLEMATQHLARHKPIMEEIAGFEHVLTSLKGKGDTLIANCTEELQAKFKQQVDANLQGIRDSYSAICSTAQRVYCSLDRELQKHVSHQDTLQQCQMWLSTVKQELQLQTQPPISSVNALKQVKHYRTLQEQASTYLELLCSMCDLSDATVKSAATEIQCAKQMIEQHLVRSQELALGWEEIKRQKAELSAYFLDTEQYLQTLKRQPAELEQKITQKQKAQVQCQSKQNIITALTEKVSSLTRGHESPEHSEIGQLSNQWLELCHQVNSLLVLREEDQQRARDYHDQMNIVEVLLDKFAKEWDSLARADAESTAGHLEALRKLASVVQSQKVVLDDLKEQKQKVMDRLNSDDKELVKEQTSHFEKQWLHLENLIEKKIQASVTTLEEMSLCQAKLEELLEWAGDQQPILSEALKCSPPAELAQTLLIDHITICNELESQQLVHGASVKEAERILAHLGLDERQRFQGTLVELQDKMNSLSEALSQRRKYLSKALSDRTQFLMAVTQAINWIHQNEKKAMSEEHIALMPLDVNKQIRMCRNAHSGLKEHQMEVTALWAQGRELMKEATEEENGEMLNKLQQLQSVYDSGLQKSAQRLQELEKILVSRKYFKADMDKVCYWLKQTDIMTFAEVSLMNSDPELSSQLSKYQQILEESPEYENLLLLVQRTGREVLPSLSEMDHSFLDEKLNALPKQFNSLVALAKEKSDKVQEAIAGRKEYSSLIELTSKALSELEDQFVLMSKARLNLSSEETTTLQDDYKALLEEVVNLGKAVDELNQRKETFRITGQPWQPDAMASLASLYHRLRRQIEMKVSLLDETIATHREHEEMSLELEEQLKALKDELLKVNEETLSTEEKLKKCYSLAGSVQESSSLLKKLLEQVEQLSPELDSGVYEMRSQQVHSWQEDLQLAQGMIGERIMECESRLVQRIDFQSEIQRTLDWLREIKGDLSIPINVDVKLQAIQEEIRKCQILEEEVQSSLRIMAALSSREKDKYTQARELMPTEVEKNLRELSLLEASLDQIHALIQHYHRALQDVSGWLDDASELLQQSREGVDVEGSEEAFSRHAEFFETENNVMSQLTELQSLVPELLTALMIVVIYCGVYLTGVLHILLRCVTDWRTYQEARQQIIELMNQAERKLSEFSTAKAATSHESEEKLTRHKVSGGRREGARLGNDASKATISRSMTTVWQRWTRLRSVAREQEKMLEEAAHGWKNLTNKVEKGIVFQDRLPDSSVEKARKNELLDLLVYHDGFAKEVEREHATLSVLRQQALNMLRDVAMPSTSIEDYPVMHEIKAMQDRYDNVRQKIKKSKKMVQQELKDREDVGNELHKIKQWLQETKEYLQKPLADADTQLQELKEVAARQQVVEQLAEGQQNKYLELYTILPCELSEQLAEVTLALGAIEEQVELQFISLFGTTALNVNILYLQKIKDDLDSSNVKLVELDAMVQDFTEQNPQQSKHLTDSVIKLSSLYQQVCRQTEYRAVKLNKAAVQLEEFHEMLEFVLRWVEKAQSLASSTISWNSAAQLNDQLMTYQAILQESDEIHSDLEAMNEKLGSFSDVFLTASMFQHVVELSRQTNELQQLMQTRLQCLQDAAKDMEKFETEVRRLQVVVKQAQVSLTSSELTRLSLKEQLPQRQRLLANMEGFKQRVQAVQRCQAALRIPEEVVTHLPNCHIALRLQDEASRLQHTAIQQCNIVQEAVVQYEQYEQEMQHLQQLIERAHCQIQEHTVATSNIQQLQAQISRHEEFAQKIKSYQEQIAALNSKCKMLTVKAKHATMLLTVSEVEGLSEGMEELEGELLPSHSAHPSVVMMTAGRCHTLLSPVTEESGEEGTNSELSSPDACRSPSPVANSDVSVAAQELQTTATDTHEVLSAGPLEELFEPGLGETATSKIDDLQRSWETLKNVISEKQRTLYEALERQQKYQDSVQSVSTKMESIERKLGEALVTDSSPESQLEAHQALMDEIVTLQDEINELQICFAEELVSDTLDTETSEQLAMQSTLTVLAERMATIKMKALGKRQLLEEKLNELVEEERQEQALQQYCTEAEELNNWLLITKATLDTTLRATEEQMEMEEQLIDCQNMLGEIEQKVMTISELSVHSESLLLMEGKPRTREDAEHLTEKLRNLKGSLVELQKMLQEKRINIQHGMVQEKEDTESDSTFHTSPSLHEWLVQARSTRCQHQQDSLQRQKELEEQLAEQKDLIRSVASSGEKLLTQQTSAEFIGDEQKSTGVASSLALFKGEAHTLDKSVQAVKSLFGGMSQAIEDVSTRQKLYSVVSAASHWLDGVEDHLLASASFLPEKMEVHLYYQESLAKDIEEVTKELDTKTNAFLSVLPETSRNQDVIEETLNCMQERLSVLETAVKQRCEQMKDRLQELMEYQVRSFGTSATVSLLGFHHAEMSHKVQIPRTYVMMLMVLLNWFVVFGASVLSNAPFFILQDMYEELMMIVGSRRSSLNQSLALKDQYEQALQDLADMTDTGQEKMTMDQKILVNSRGDVQHLLDKHKEFFQGLESHQILTETLFKKVSLCIHQRETDSKIELMDKTSTLLKQAHRRGVELECILETWSRLQEDYELLYRQLETVENSIPSVGLVEESEERLAERITLYQRLKISLTDRQPQLYQVLDDGKRVLTSITCPELELQIPQLGERWLSSHTKVSKELHRLETVLTHWNRYQTESAELKQWLQSATERLEFWTMQSITVPQELDSVRDHLQSFLEFTKEIDSKSSLKSSVLSTGNQLLRLKRVDTSALRSGLAQIDAQWTELLAQIPVVQEKLHQLQMEKLPSRSAIGEIMTWISLMEKVIEEDETIIKNAVGSQMIEQFLKKYKGFKIDLSCKQLTVDFVNQSVLQISSQDVESKRSDKTDFAERLGVMNRKWQLLQRLITEKVQELEGLLESWMEYENGVQCLKTWFEAQEERLKKHQQIGDSASVHNALKDCQELEDLIRGKEKEMEKVEQYGLFLIQKKEEESCSGVMDTLRELSLSWANLDHLIGQLKVVLQSVLEQWNVYKEAYEEINGHLMEARYSISRFRLLTGSLQAVRIQVDNLIFSMLTWLFNPLIFFLLRCLLVRWNNLLQDIVEQLHSSKALLQLWQKYKDFYSQRLVTVQQHEESSNELIKRVTNRDILTLQEVLKDLRSLQDSLHILLELEEQLKQQVDPSAAAAIQSDRLSLIRRLSALEQGLIRQRSILQAGVQDYESFSKKLEALEQWIVEAEEMLKLQDPNRSSDLTIIQERMEELKIQMLRFSSMVPDLDRLNELGYRLPLNDKEIKRMQTLNRHWSAISAQTTERFSKLQAFLLQHQTFLEKCETWMEFLVQTEQKLAVEISGNHQNLLEQQRAHELFQAEMFSRQQILHSIISDGQHLLQQGQVDDRDEFNLKLAMLSNQWQGVIRRAQQRRGIIDSQIRQWQRYREMAEKLRKWLVETSCQPQTRLGSGTCIPLQQARALLDEVQLKEKVLQRQQGSYILTVEAGKQLLLSADGGSEAVLHTELTEIQEQWKAAHVHLEEQRKQLTILLKDWERCEKQICASLEKLRSFKKKLSQPLPDHHEELHTEQMRCMELESSFEGWTDDLTHLSILKDTLSNYVSADDLSILQERIELLHRQWDELCHQVSLRRQQVTEKLNEWAVFNEKNKELCEWLTQMESKVSQNGDISIEEMIDKLKKDYQEEISAASENKMQLQQMGQRLVRASHESKASEIEYKLGKVSDRWQHLLDLIGARVKKLKETLVAVQQLDKNMSSLRSWLAHIETELSKPIVYDTCDSQEIQQKLTDQQELQRDIEKHSTGVASVLNLCEVLLHDCDACATEPECDSIQQATRNLDRRWRNICAMSMERRLKIEETWRLWQKFLDDYSRFEDWLETSEQTAAYPNSSGVLYTVAKEELKKFEAFQRQVHESLTQLELINKQYRRLARENRTDSGCKLKQMVYEGNQRWDNLQRRVTAILRRLKYFIGQREEFETTRESILVWLTEMDLQLTNIEHFSECDIQGKIKQLKAFQQEISLNTNKIEQIFTQGEQLIEKSEPLDGTIIEEELDELHRYCQEVFGRVNRYYKKLMQLPLTDDEMSDRETDLDDSTDLSSLSWHDRSTDNAASNLYGVSRSLPMMQNSRDTRSGRDTPASVDSIPLEWDHDYDLSRGLETAVAQALITDKEDVLEDTLCTKRHTDDVVIPESPEAYVKLTESTLRSTSALDRSRYHLQQTENVIRSKTPTGPELDSSYWGYMKLLSECRGSIETVKRVGQKLKEEEDKFSGFINLTSTEKQTSGVVERWELIQAQALNKELRMKQNLQQWQQFNSDLSNIWNWLGETEEELEQLRRLDISTDIQTIEHRIKKLKELQKAVDNRKAIILSINLCSAEFTQSDTSDAQELQERLRQMNKHWDRVCCQLDHWRTSLQDALMQCHDFHEMSHGLLLWLENIDRRRNEILPIDPNQDPDTLQDHHKTLMQIKRELLESQLKVASLQELSGQLLVNAEGRDCLEAKEKVHVIGNRLKLLLKEVIHDLKDLERLLDISGSQLVTCLYLPGLNILFLYPPVHCKQPRGKSSLSQPGPSVSSPHSRNLKGSSHSEQQGTQRKPSFFLRVLRAALPLQLLLLLLIGLACLVPMTEEDYSCTMSNNFARSFHPMLRYTNGPPPI</sequence>
<accession>A0A4W3HCF8</accession>
<evidence type="ECO:0000256" key="23">
    <source>
        <dbReference type="ARBA" id="ARBA00080638"/>
    </source>
</evidence>
<feature type="coiled-coil region" evidence="25">
    <location>
        <begin position="4227"/>
        <end position="4254"/>
    </location>
</feature>